<reference evidence="2" key="1">
    <citation type="journal article" date="2021" name="PeerJ">
        <title>Extensive microbial diversity within the chicken gut microbiome revealed by metagenomics and culture.</title>
        <authorList>
            <person name="Gilroy R."/>
            <person name="Ravi A."/>
            <person name="Getino M."/>
            <person name="Pursley I."/>
            <person name="Horton D.L."/>
            <person name="Alikhan N.F."/>
            <person name="Baker D."/>
            <person name="Gharbi K."/>
            <person name="Hall N."/>
            <person name="Watson M."/>
            <person name="Adriaenssens E.M."/>
            <person name="Foster-Nyarko E."/>
            <person name="Jarju S."/>
            <person name="Secka A."/>
            <person name="Antonio M."/>
            <person name="Oren A."/>
            <person name="Chaudhuri R.R."/>
            <person name="La Ragione R."/>
            <person name="Hildebrand F."/>
            <person name="Pallen M.J."/>
        </authorList>
    </citation>
    <scope>NUCLEOTIDE SEQUENCE</scope>
    <source>
        <strain evidence="2">ChiHjej9B8-13557</strain>
    </source>
</reference>
<accession>A0A9D2S8V1</accession>
<feature type="signal peptide" evidence="1">
    <location>
        <begin position="1"/>
        <end position="31"/>
    </location>
</feature>
<dbReference type="AlphaFoldDB" id="A0A9D2S8V1"/>
<sequence>MYARKLLSLVSTAVFAVVMLAGCGGSNFSSAAAKAANKAQSTVVFETDARLTNSLQDALEASADPTAIRQAMVEDDNMDELLKSGYRLDVLTVGGSDGDAAADALAEYIKTIVSGREKEGYISLVKADNGSFY</sequence>
<proteinExistence type="predicted"/>
<feature type="chain" id="PRO_5039074084" evidence="1">
    <location>
        <begin position="32"/>
        <end position="133"/>
    </location>
</feature>
<dbReference type="PROSITE" id="PS51257">
    <property type="entry name" value="PROKAR_LIPOPROTEIN"/>
    <property type="match status" value="1"/>
</dbReference>
<organism evidence="2 3">
    <name type="scientific">Candidatus Faecalibacterium faecipullorum</name>
    <dbReference type="NCBI Taxonomy" id="2838578"/>
    <lineage>
        <taxon>Bacteria</taxon>
        <taxon>Bacillati</taxon>
        <taxon>Bacillota</taxon>
        <taxon>Clostridia</taxon>
        <taxon>Eubacteriales</taxon>
        <taxon>Oscillospiraceae</taxon>
        <taxon>Faecalibacterium</taxon>
    </lineage>
</organism>
<evidence type="ECO:0000313" key="2">
    <source>
        <dbReference type="EMBL" id="HJB59775.1"/>
    </source>
</evidence>
<reference evidence="2" key="2">
    <citation type="submission" date="2021-04" db="EMBL/GenBank/DDBJ databases">
        <authorList>
            <person name="Gilroy R."/>
        </authorList>
    </citation>
    <scope>NUCLEOTIDE SEQUENCE</scope>
    <source>
        <strain evidence="2">ChiHjej9B8-13557</strain>
    </source>
</reference>
<keyword evidence="1" id="KW-0732">Signal</keyword>
<evidence type="ECO:0000313" key="3">
    <source>
        <dbReference type="Proteomes" id="UP000824211"/>
    </source>
</evidence>
<name>A0A9D2S8V1_9FIRM</name>
<evidence type="ECO:0000256" key="1">
    <source>
        <dbReference type="SAM" id="SignalP"/>
    </source>
</evidence>
<dbReference type="EMBL" id="DWXX01000168">
    <property type="protein sequence ID" value="HJB59775.1"/>
    <property type="molecule type" value="Genomic_DNA"/>
</dbReference>
<protein>
    <submittedName>
        <fullName evidence="2">Uncharacterized protein</fullName>
    </submittedName>
</protein>
<dbReference type="Proteomes" id="UP000824211">
    <property type="component" value="Unassembled WGS sequence"/>
</dbReference>
<feature type="non-terminal residue" evidence="2">
    <location>
        <position position="133"/>
    </location>
</feature>
<gene>
    <name evidence="2" type="ORF">H9771_09020</name>
</gene>
<comment type="caution">
    <text evidence="2">The sequence shown here is derived from an EMBL/GenBank/DDBJ whole genome shotgun (WGS) entry which is preliminary data.</text>
</comment>